<dbReference type="EMBL" id="QRTP01000001">
    <property type="protein sequence ID" value="RGQ86999.1"/>
    <property type="molecule type" value="Genomic_DNA"/>
</dbReference>
<dbReference type="Proteomes" id="UP000286147">
    <property type="component" value="Unassembled WGS sequence"/>
</dbReference>
<dbReference type="Pfam" id="PF10076">
    <property type="entry name" value="Phage_Mu_Gp48"/>
    <property type="match status" value="1"/>
</dbReference>
<accession>A0A412CHL4</accession>
<name>A0A412CHL4_9FIRM</name>
<dbReference type="AlphaFoldDB" id="A0A412CHL4"/>
<sequence length="215" mass="25269">MNDIWLRQNKVSILKYLPYFLSKDYRFKTTNNACDVEHENIKQYIKDCFNQLFVESATWGLDLWEQFLGLPIDKNNDYKTRRAKILSRMNNRQTVTLEFVNYLINLFVADKTGYAVDYPEKYLLEIMLPDNKITDFKALEEILNIYIPAHIGWKYIAFTESKNYFYLGGIVSKCKTINIRANSEFNINVNGITKNNAIGIVHMAKIINIPANYYE</sequence>
<comment type="caution">
    <text evidence="1">The sequence shown here is derived from an EMBL/GenBank/DDBJ whole genome shotgun (WGS) entry which is preliminary data.</text>
</comment>
<organism evidence="1 2">
    <name type="scientific">Megamonas rupellensis</name>
    <dbReference type="NCBI Taxonomy" id="491921"/>
    <lineage>
        <taxon>Bacteria</taxon>
        <taxon>Bacillati</taxon>
        <taxon>Bacillota</taxon>
        <taxon>Negativicutes</taxon>
        <taxon>Selenomonadales</taxon>
        <taxon>Selenomonadaceae</taxon>
        <taxon>Megamonas</taxon>
    </lineage>
</organism>
<gene>
    <name evidence="1" type="ORF">DWY77_00080</name>
</gene>
<dbReference type="RefSeq" id="WP_118035309.1">
    <property type="nucleotide sequence ID" value="NZ_QRTP01000001.1"/>
</dbReference>
<protein>
    <submittedName>
        <fullName evidence="1">DUF2313 domain-containing protein</fullName>
    </submittedName>
</protein>
<evidence type="ECO:0000313" key="1">
    <source>
        <dbReference type="EMBL" id="RGQ86999.1"/>
    </source>
</evidence>
<evidence type="ECO:0000313" key="2">
    <source>
        <dbReference type="Proteomes" id="UP000286147"/>
    </source>
</evidence>
<proteinExistence type="predicted"/>
<reference evidence="1 2" key="1">
    <citation type="submission" date="2018-08" db="EMBL/GenBank/DDBJ databases">
        <title>A genome reference for cultivated species of the human gut microbiota.</title>
        <authorList>
            <person name="Zou Y."/>
            <person name="Xue W."/>
            <person name="Luo G."/>
        </authorList>
    </citation>
    <scope>NUCLEOTIDE SEQUENCE [LARGE SCALE GENOMIC DNA]</scope>
    <source>
        <strain evidence="1 2">AF27-12</strain>
    </source>
</reference>
<dbReference type="InterPro" id="IPR018755">
    <property type="entry name" value="Phage_Mu_Gp48"/>
</dbReference>